<evidence type="ECO:0000313" key="2">
    <source>
        <dbReference type="Proteomes" id="UP001140172"/>
    </source>
</evidence>
<keyword evidence="2" id="KW-1185">Reference proteome</keyword>
<comment type="caution">
    <text evidence="1">The sequence shown here is derived from an EMBL/GenBank/DDBJ whole genome shotgun (WGS) entry which is preliminary data.</text>
</comment>
<gene>
    <name evidence="1" type="ORF">GGI15_000131</name>
</gene>
<dbReference type="EMBL" id="JANBUM010000004">
    <property type="protein sequence ID" value="KAJ2788110.1"/>
    <property type="molecule type" value="Genomic_DNA"/>
</dbReference>
<protein>
    <submittedName>
        <fullName evidence="1">Uncharacterized protein</fullName>
    </submittedName>
</protein>
<dbReference type="AlphaFoldDB" id="A0A9W8HLP6"/>
<dbReference type="Proteomes" id="UP001140172">
    <property type="component" value="Unassembled WGS sequence"/>
</dbReference>
<accession>A0A9W8HLP6</accession>
<sequence>MSSHVCKVLGRYWHMWQLKAPPARDIECWTGSETVSECSSSETDVGLDLGLSLNTDADFARDYGADIDFDLDIDFATALFPSF</sequence>
<proteinExistence type="predicted"/>
<name>A0A9W8HLP6_9FUNG</name>
<evidence type="ECO:0000313" key="1">
    <source>
        <dbReference type="EMBL" id="KAJ2788110.1"/>
    </source>
</evidence>
<organism evidence="1 2">
    <name type="scientific">Coemansia interrupta</name>
    <dbReference type="NCBI Taxonomy" id="1126814"/>
    <lineage>
        <taxon>Eukaryota</taxon>
        <taxon>Fungi</taxon>
        <taxon>Fungi incertae sedis</taxon>
        <taxon>Zoopagomycota</taxon>
        <taxon>Kickxellomycotina</taxon>
        <taxon>Kickxellomycetes</taxon>
        <taxon>Kickxellales</taxon>
        <taxon>Kickxellaceae</taxon>
        <taxon>Coemansia</taxon>
    </lineage>
</organism>
<reference evidence="1" key="1">
    <citation type="submission" date="2022-07" db="EMBL/GenBank/DDBJ databases">
        <title>Phylogenomic reconstructions and comparative analyses of Kickxellomycotina fungi.</title>
        <authorList>
            <person name="Reynolds N.K."/>
            <person name="Stajich J.E."/>
            <person name="Barry K."/>
            <person name="Grigoriev I.V."/>
            <person name="Crous P."/>
            <person name="Smith M.E."/>
        </authorList>
    </citation>
    <scope>NUCLEOTIDE SEQUENCE</scope>
    <source>
        <strain evidence="1">BCRC 34489</strain>
    </source>
</reference>